<keyword evidence="2" id="KW-0732">Signal</keyword>
<keyword evidence="1" id="KW-0472">Membrane</keyword>
<feature type="transmembrane region" description="Helical" evidence="1">
    <location>
        <begin position="205"/>
        <end position="226"/>
    </location>
</feature>
<name>A0ABT9PIY2_9ACTO</name>
<feature type="signal peptide" evidence="2">
    <location>
        <begin position="1"/>
        <end position="19"/>
    </location>
</feature>
<proteinExistence type="predicted"/>
<evidence type="ECO:0000313" key="3">
    <source>
        <dbReference type="EMBL" id="MDP9831935.1"/>
    </source>
</evidence>
<sequence>MRRLLLLLALALPFAPAVATPSDTKDVPEVVTAWFNDKALATVRSHAAEAFPHASADEVAAMRVGAPQKTAVFADQASVSNAIATSDRWIAPIMSGSDAVGAVSVNFASGVAGGEIVRGDERLGASIARDEPDVTFVWDPRLSAWFAMRESTIEPADSAGASVILGAVPLTDFLAQRERILTSSTPVPDPPSTTPVVPIDSGRNLPVVILAVLVVLGLLVGSLVWLRSEQIEGEKEQEPPSEDPALVHKRLTGIGETKMRFRDSAKKINVYKSPKKKDETRALSDD</sequence>
<accession>A0ABT9PIY2</accession>
<gene>
    <name evidence="3" type="ORF">J2S45_000614</name>
</gene>
<protein>
    <submittedName>
        <fullName evidence="3">Uncharacterized protein</fullName>
    </submittedName>
</protein>
<evidence type="ECO:0000313" key="4">
    <source>
        <dbReference type="Proteomes" id="UP001230145"/>
    </source>
</evidence>
<keyword evidence="4" id="KW-1185">Reference proteome</keyword>
<organism evidence="3 4">
    <name type="scientific">Trueperella abortisuis</name>
    <dbReference type="NCBI Taxonomy" id="445930"/>
    <lineage>
        <taxon>Bacteria</taxon>
        <taxon>Bacillati</taxon>
        <taxon>Actinomycetota</taxon>
        <taxon>Actinomycetes</taxon>
        <taxon>Actinomycetales</taxon>
        <taxon>Actinomycetaceae</taxon>
        <taxon>Trueperella</taxon>
    </lineage>
</organism>
<keyword evidence="1" id="KW-1133">Transmembrane helix</keyword>
<evidence type="ECO:0000256" key="1">
    <source>
        <dbReference type="SAM" id="Phobius"/>
    </source>
</evidence>
<comment type="caution">
    <text evidence="3">The sequence shown here is derived from an EMBL/GenBank/DDBJ whole genome shotgun (WGS) entry which is preliminary data.</text>
</comment>
<dbReference type="RefSeq" id="WP_307634505.1">
    <property type="nucleotide sequence ID" value="NZ_JAUSQL010000001.1"/>
</dbReference>
<feature type="chain" id="PRO_5045605928" evidence="2">
    <location>
        <begin position="20"/>
        <end position="286"/>
    </location>
</feature>
<dbReference type="Proteomes" id="UP001230145">
    <property type="component" value="Unassembled WGS sequence"/>
</dbReference>
<reference evidence="3 4" key="1">
    <citation type="submission" date="2023-07" db="EMBL/GenBank/DDBJ databases">
        <title>Sequencing the genomes of 1000 actinobacteria strains.</title>
        <authorList>
            <person name="Klenk H.-P."/>
        </authorList>
    </citation>
    <scope>NUCLEOTIDE SEQUENCE [LARGE SCALE GENOMIC DNA]</scope>
    <source>
        <strain evidence="3 4">DSM 19515</strain>
    </source>
</reference>
<keyword evidence="1" id="KW-0812">Transmembrane</keyword>
<dbReference type="EMBL" id="JAUSQL010000001">
    <property type="protein sequence ID" value="MDP9831935.1"/>
    <property type="molecule type" value="Genomic_DNA"/>
</dbReference>
<evidence type="ECO:0000256" key="2">
    <source>
        <dbReference type="SAM" id="SignalP"/>
    </source>
</evidence>